<evidence type="ECO:0000313" key="2">
    <source>
        <dbReference type="Proteomes" id="UP000769528"/>
    </source>
</evidence>
<reference evidence="1" key="2">
    <citation type="submission" date="2021-01" db="EMBL/GenBank/DDBJ databases">
        <authorList>
            <person name="Schikora-Tamarit M.A."/>
        </authorList>
    </citation>
    <scope>NUCLEOTIDE SEQUENCE</scope>
    <source>
        <strain evidence="1">CBS6341</strain>
    </source>
</reference>
<dbReference type="EMBL" id="JAEUBF010001231">
    <property type="protein sequence ID" value="KAH3672073.1"/>
    <property type="molecule type" value="Genomic_DNA"/>
</dbReference>
<organism evidence="1 2">
    <name type="scientific">Wickerhamomyces mucosus</name>
    <dbReference type="NCBI Taxonomy" id="1378264"/>
    <lineage>
        <taxon>Eukaryota</taxon>
        <taxon>Fungi</taxon>
        <taxon>Dikarya</taxon>
        <taxon>Ascomycota</taxon>
        <taxon>Saccharomycotina</taxon>
        <taxon>Saccharomycetes</taxon>
        <taxon>Phaffomycetales</taxon>
        <taxon>Wickerhamomycetaceae</taxon>
        <taxon>Wickerhamomyces</taxon>
    </lineage>
</organism>
<sequence length="114" mass="13432">SSSENEWRLFTITESSSLGRRSSISLSVLKMMKKSSTFCLKMTLKLEQVSFRSDTSLSWNLLIMVDRFCESLWFIDEFCKLVWNNSNSLATVVSMRVSHSWRIWSWLRYSVLSR</sequence>
<name>A0A9P8PGW3_9ASCO</name>
<keyword evidence="2" id="KW-1185">Reference proteome</keyword>
<proteinExistence type="predicted"/>
<evidence type="ECO:0000313" key="1">
    <source>
        <dbReference type="EMBL" id="KAH3672073.1"/>
    </source>
</evidence>
<dbReference type="Proteomes" id="UP000769528">
    <property type="component" value="Unassembled WGS sequence"/>
</dbReference>
<comment type="caution">
    <text evidence="1">The sequence shown here is derived from an EMBL/GenBank/DDBJ whole genome shotgun (WGS) entry which is preliminary data.</text>
</comment>
<gene>
    <name evidence="1" type="ORF">WICMUC_004451</name>
</gene>
<protein>
    <submittedName>
        <fullName evidence="1">Uncharacterized protein</fullName>
    </submittedName>
</protein>
<reference evidence="1" key="1">
    <citation type="journal article" date="2021" name="Open Biol.">
        <title>Shared evolutionary footprints suggest mitochondrial oxidative damage underlies multiple complex I losses in fungi.</title>
        <authorList>
            <person name="Schikora-Tamarit M.A."/>
            <person name="Marcet-Houben M."/>
            <person name="Nosek J."/>
            <person name="Gabaldon T."/>
        </authorList>
    </citation>
    <scope>NUCLEOTIDE SEQUENCE</scope>
    <source>
        <strain evidence="1">CBS6341</strain>
    </source>
</reference>
<accession>A0A9P8PGW3</accession>
<dbReference type="AlphaFoldDB" id="A0A9P8PGW3"/>
<feature type="non-terminal residue" evidence="1">
    <location>
        <position position="1"/>
    </location>
</feature>